<keyword evidence="1" id="KW-1133">Transmembrane helix</keyword>
<dbReference type="RefSeq" id="WP_060191867.1">
    <property type="nucleotide sequence ID" value="NZ_LPHD01000049.1"/>
</dbReference>
<dbReference type="EMBL" id="LPHD01000049">
    <property type="protein sequence ID" value="KWA83733.1"/>
    <property type="molecule type" value="Genomic_DNA"/>
</dbReference>
<gene>
    <name evidence="2" type="ORF">WL29_20415</name>
</gene>
<protein>
    <recommendedName>
        <fullName evidence="4">DUF4175 domain-containing protein</fullName>
    </recommendedName>
</protein>
<accession>A0A106QCF9</accession>
<dbReference type="AlphaFoldDB" id="A0A106QCF9"/>
<keyword evidence="1" id="KW-0812">Transmembrane</keyword>
<name>A0A106QCF9_9BURK</name>
<dbReference type="Proteomes" id="UP000060630">
    <property type="component" value="Unassembled WGS sequence"/>
</dbReference>
<feature type="transmembrane region" description="Helical" evidence="1">
    <location>
        <begin position="21"/>
        <end position="44"/>
    </location>
</feature>
<sequence>MSRFRATFDALFNWKQNPASVFVFVVPLALVGFGCMGAVAYLKWKMTGDLVYTGIFLAGICLLGLALLPAYRIHRRLTAAR</sequence>
<evidence type="ECO:0000256" key="1">
    <source>
        <dbReference type="SAM" id="Phobius"/>
    </source>
</evidence>
<organism evidence="2 3">
    <name type="scientific">Burkholderia ubonensis</name>
    <dbReference type="NCBI Taxonomy" id="101571"/>
    <lineage>
        <taxon>Bacteria</taxon>
        <taxon>Pseudomonadati</taxon>
        <taxon>Pseudomonadota</taxon>
        <taxon>Betaproteobacteria</taxon>
        <taxon>Burkholderiales</taxon>
        <taxon>Burkholderiaceae</taxon>
        <taxon>Burkholderia</taxon>
        <taxon>Burkholderia cepacia complex</taxon>
    </lineage>
</organism>
<evidence type="ECO:0000313" key="2">
    <source>
        <dbReference type="EMBL" id="KWA83733.1"/>
    </source>
</evidence>
<feature type="transmembrane region" description="Helical" evidence="1">
    <location>
        <begin position="50"/>
        <end position="71"/>
    </location>
</feature>
<proteinExistence type="predicted"/>
<reference evidence="2 3" key="1">
    <citation type="submission" date="2015-11" db="EMBL/GenBank/DDBJ databases">
        <title>Expanding the genomic diversity of Burkholderia species for the development of highly accurate diagnostics.</title>
        <authorList>
            <person name="Sahl J."/>
            <person name="Keim P."/>
            <person name="Wagner D."/>
        </authorList>
    </citation>
    <scope>NUCLEOTIDE SEQUENCE [LARGE SCALE GENOMIC DNA]</scope>
    <source>
        <strain evidence="2 3">MSMB2087WGS</strain>
    </source>
</reference>
<dbReference type="PROSITE" id="PS51257">
    <property type="entry name" value="PROKAR_LIPOPROTEIN"/>
    <property type="match status" value="1"/>
</dbReference>
<evidence type="ECO:0000313" key="3">
    <source>
        <dbReference type="Proteomes" id="UP000060630"/>
    </source>
</evidence>
<keyword evidence="1" id="KW-0472">Membrane</keyword>
<evidence type="ECO:0008006" key="4">
    <source>
        <dbReference type="Google" id="ProtNLM"/>
    </source>
</evidence>
<comment type="caution">
    <text evidence="2">The sequence shown here is derived from an EMBL/GenBank/DDBJ whole genome shotgun (WGS) entry which is preliminary data.</text>
</comment>